<evidence type="ECO:0000313" key="6">
    <source>
        <dbReference type="Proteomes" id="UP001422759"/>
    </source>
</evidence>
<evidence type="ECO:0000259" key="4">
    <source>
        <dbReference type="Pfam" id="PF00890"/>
    </source>
</evidence>
<dbReference type="Gene3D" id="3.30.9.100">
    <property type="match status" value="1"/>
</dbReference>
<keyword evidence="1" id="KW-0285">Flavoprotein</keyword>
<proteinExistence type="inferred from homology"/>
<dbReference type="PANTHER" id="PTHR43747:SF1">
    <property type="entry name" value="SLR1998 PROTEIN"/>
    <property type="match status" value="1"/>
</dbReference>
<dbReference type="InterPro" id="IPR006905">
    <property type="entry name" value="Flavin_halogenase"/>
</dbReference>
<dbReference type="SUPFAM" id="SSF51905">
    <property type="entry name" value="FAD/NAD(P)-binding domain"/>
    <property type="match status" value="1"/>
</dbReference>
<evidence type="ECO:0000256" key="2">
    <source>
        <dbReference type="ARBA" id="ARBA00023002"/>
    </source>
</evidence>
<comment type="caution">
    <text evidence="5">The sequence shown here is derived from an EMBL/GenBank/DDBJ whole genome shotgun (WGS) entry which is preliminary data.</text>
</comment>
<keyword evidence="6" id="KW-1185">Reference proteome</keyword>
<dbReference type="InterPro" id="IPR036188">
    <property type="entry name" value="FAD/NAD-bd_sf"/>
</dbReference>
<dbReference type="Proteomes" id="UP001422759">
    <property type="component" value="Unassembled WGS sequence"/>
</dbReference>
<dbReference type="Gene3D" id="3.50.50.60">
    <property type="entry name" value="FAD/NAD(P)-binding domain"/>
    <property type="match status" value="1"/>
</dbReference>
<dbReference type="InterPro" id="IPR003953">
    <property type="entry name" value="FAD-dep_OxRdtase_2_FAD-bd"/>
</dbReference>
<keyword evidence="2" id="KW-0560">Oxidoreductase</keyword>
<dbReference type="RefSeq" id="WP_344467272.1">
    <property type="nucleotide sequence ID" value="NZ_BAAANT010000025.1"/>
</dbReference>
<accession>A0ABN2ZWH1</accession>
<dbReference type="PANTHER" id="PTHR43747">
    <property type="entry name" value="FAD-BINDING PROTEIN"/>
    <property type="match status" value="1"/>
</dbReference>
<name>A0ABN2ZWH1_9ACTN</name>
<dbReference type="PRINTS" id="PR00469">
    <property type="entry name" value="PNDRDTASEII"/>
</dbReference>
<reference evidence="5 6" key="1">
    <citation type="journal article" date="2019" name="Int. J. Syst. Evol. Microbiol.">
        <title>The Global Catalogue of Microorganisms (GCM) 10K type strain sequencing project: providing services to taxonomists for standard genome sequencing and annotation.</title>
        <authorList>
            <consortium name="The Broad Institute Genomics Platform"/>
            <consortium name="The Broad Institute Genome Sequencing Center for Infectious Disease"/>
            <person name="Wu L."/>
            <person name="Ma J."/>
        </authorList>
    </citation>
    <scope>NUCLEOTIDE SEQUENCE [LARGE SCALE GENOMIC DNA]</scope>
    <source>
        <strain evidence="5 6">JCM 14560</strain>
    </source>
</reference>
<dbReference type="Pfam" id="PF00890">
    <property type="entry name" value="FAD_binding_2"/>
    <property type="match status" value="1"/>
</dbReference>
<evidence type="ECO:0000313" key="5">
    <source>
        <dbReference type="EMBL" id="GAA2149008.1"/>
    </source>
</evidence>
<evidence type="ECO:0000256" key="3">
    <source>
        <dbReference type="ARBA" id="ARBA00038396"/>
    </source>
</evidence>
<protein>
    <submittedName>
        <fullName evidence="5">Tryptophan 7-halogenase</fullName>
    </submittedName>
</protein>
<dbReference type="Pfam" id="PF04820">
    <property type="entry name" value="Trp_halogenase"/>
    <property type="match status" value="1"/>
</dbReference>
<gene>
    <name evidence="5" type="ORF">GCM10009760_41720</name>
</gene>
<dbReference type="InterPro" id="IPR050816">
    <property type="entry name" value="Flavin-dep_Halogenase_NPB"/>
</dbReference>
<dbReference type="EMBL" id="BAAANT010000025">
    <property type="protein sequence ID" value="GAA2149008.1"/>
    <property type="molecule type" value="Genomic_DNA"/>
</dbReference>
<sequence length="382" mass="40634">MTRHHPRRPAARYDVVVAGGGPAGTAAALTLARAGRTVLLADSGSGPPKIGEALPSAARLLLHDLGAGEQPLAAGHLTCYANLSSWGSAALGRTDFIHDPNGPGWHLDRARFDHCLRAAAHAAGADLAEHTTVRPRHRTADGGWTVALRTGEATRLVHCRRLVDATGRSRAVAAHCGAARRRTDRLLATCLELAATPDGRAAESSSLVESAPDGWWYTALLPGGRRLVAYFTDADLDPPRPPDAAAFARLLHRTRHVAARADDHPLTAEAVPRRAPAHSACLDTPTGPGWIAVGDAAAAFDPISSQGILTALYTGMAGARALHADLDGDSTALDAYRANLRALLAAYRRNLHTAYATERRWSDRPFWQRRHAAPADAEARWP</sequence>
<evidence type="ECO:0000256" key="1">
    <source>
        <dbReference type="ARBA" id="ARBA00022630"/>
    </source>
</evidence>
<feature type="domain" description="FAD-dependent oxidoreductase 2 FAD-binding" evidence="4">
    <location>
        <begin position="14"/>
        <end position="44"/>
    </location>
</feature>
<organism evidence="5 6">
    <name type="scientific">Kitasatospora kazusensis</name>
    <dbReference type="NCBI Taxonomy" id="407974"/>
    <lineage>
        <taxon>Bacteria</taxon>
        <taxon>Bacillati</taxon>
        <taxon>Actinomycetota</taxon>
        <taxon>Actinomycetes</taxon>
        <taxon>Kitasatosporales</taxon>
        <taxon>Streptomycetaceae</taxon>
        <taxon>Kitasatospora</taxon>
    </lineage>
</organism>
<comment type="similarity">
    <text evidence="3">Belongs to the flavin-dependent halogenase family. Bacterial tryptophan halogenase subfamily.</text>
</comment>